<protein>
    <submittedName>
        <fullName evidence="1">Uncharacterized protein</fullName>
    </submittedName>
</protein>
<dbReference type="AlphaFoldDB" id="A0A9I9EJU6"/>
<organism evidence="1">
    <name type="scientific">Cucumis melo</name>
    <name type="common">Muskmelon</name>
    <dbReference type="NCBI Taxonomy" id="3656"/>
    <lineage>
        <taxon>Eukaryota</taxon>
        <taxon>Viridiplantae</taxon>
        <taxon>Streptophyta</taxon>
        <taxon>Embryophyta</taxon>
        <taxon>Tracheophyta</taxon>
        <taxon>Spermatophyta</taxon>
        <taxon>Magnoliopsida</taxon>
        <taxon>eudicotyledons</taxon>
        <taxon>Gunneridae</taxon>
        <taxon>Pentapetalae</taxon>
        <taxon>rosids</taxon>
        <taxon>fabids</taxon>
        <taxon>Cucurbitales</taxon>
        <taxon>Cucurbitaceae</taxon>
        <taxon>Benincaseae</taxon>
        <taxon>Cucumis</taxon>
    </lineage>
</organism>
<dbReference type="Gramene" id="MELO3C034798.2.1">
    <property type="protein sequence ID" value="MELO3C034798.2.1"/>
    <property type="gene ID" value="MELO3C034798.2"/>
</dbReference>
<sequence>MMMMPTFGVGYCDSEADTGYYDSRIGPSSSYMDVDLSTSYMHGHDVTVENIMNICTMKHLQQAYNEKYKKCPVNQ</sequence>
<proteinExistence type="predicted"/>
<name>A0A9I9EJU6_CUCME</name>
<evidence type="ECO:0000313" key="1">
    <source>
        <dbReference type="EnsemblPlants" id="MELO3C034798.2.1"/>
    </source>
</evidence>
<accession>A0A9I9EJU6</accession>
<reference evidence="1" key="1">
    <citation type="submission" date="2023-03" db="UniProtKB">
        <authorList>
            <consortium name="EnsemblPlants"/>
        </authorList>
    </citation>
    <scope>IDENTIFICATION</scope>
</reference>
<dbReference type="EnsemblPlants" id="MELO3C034798.2.1">
    <property type="protein sequence ID" value="MELO3C034798.2.1"/>
    <property type="gene ID" value="MELO3C034798.2"/>
</dbReference>